<protein>
    <submittedName>
        <fullName evidence="2">LURP-one-related domain-containing protein</fullName>
    </submittedName>
</protein>
<evidence type="ECO:0000313" key="2">
    <source>
        <dbReference type="EMBL" id="KAI1707399.1"/>
    </source>
</evidence>
<dbReference type="Pfam" id="PF04525">
    <property type="entry name" value="LOR"/>
    <property type="match status" value="1"/>
</dbReference>
<dbReference type="InterPro" id="IPR025659">
    <property type="entry name" value="Tubby-like_C"/>
</dbReference>
<dbReference type="InterPro" id="IPR007612">
    <property type="entry name" value="LOR"/>
</dbReference>
<dbReference type="SUPFAM" id="SSF54518">
    <property type="entry name" value="Tubby C-terminal domain-like"/>
    <property type="match status" value="1"/>
</dbReference>
<gene>
    <name evidence="2" type="ORF">DdX_12496</name>
</gene>
<proteinExistence type="inferred from homology"/>
<keyword evidence="3" id="KW-1185">Reference proteome</keyword>
<accession>A0AAD4R3G8</accession>
<evidence type="ECO:0000256" key="1">
    <source>
        <dbReference type="ARBA" id="ARBA00005437"/>
    </source>
</evidence>
<dbReference type="AlphaFoldDB" id="A0AAD4R3G8"/>
<sequence length="198" mass="22958">MTQPDPGTAKTDVFDIANDQSGARVFRNTTEWTIKKSFFWNDYDIFDDHGEKIFEAESKHFTFLKKLTFKDLRGNCNEIGRIEQNFALFLQEYEIHIDGALYATMRQKLKLFLTEFSVEPAKNPENPITISSDWTGHNYEFHQNDILIATVHKHWFSWTATYSVTIMPEQDVVFILSCSVVVYQAVEKGHSDTKSKKG</sequence>
<dbReference type="InterPro" id="IPR038595">
    <property type="entry name" value="LOR_sf"/>
</dbReference>
<dbReference type="Proteomes" id="UP001201812">
    <property type="component" value="Unassembled WGS sequence"/>
</dbReference>
<reference evidence="2" key="1">
    <citation type="submission" date="2022-01" db="EMBL/GenBank/DDBJ databases">
        <title>Genome Sequence Resource for Two Populations of Ditylenchus destructor, the Migratory Endoparasitic Phytonematode.</title>
        <authorList>
            <person name="Zhang H."/>
            <person name="Lin R."/>
            <person name="Xie B."/>
        </authorList>
    </citation>
    <scope>NUCLEOTIDE SEQUENCE</scope>
    <source>
        <strain evidence="2">BazhouSP</strain>
    </source>
</reference>
<organism evidence="2 3">
    <name type="scientific">Ditylenchus destructor</name>
    <dbReference type="NCBI Taxonomy" id="166010"/>
    <lineage>
        <taxon>Eukaryota</taxon>
        <taxon>Metazoa</taxon>
        <taxon>Ecdysozoa</taxon>
        <taxon>Nematoda</taxon>
        <taxon>Chromadorea</taxon>
        <taxon>Rhabditida</taxon>
        <taxon>Tylenchina</taxon>
        <taxon>Tylenchomorpha</taxon>
        <taxon>Sphaerularioidea</taxon>
        <taxon>Anguinidae</taxon>
        <taxon>Anguininae</taxon>
        <taxon>Ditylenchus</taxon>
    </lineage>
</organism>
<dbReference type="EMBL" id="JAKKPZ010000041">
    <property type="protein sequence ID" value="KAI1707399.1"/>
    <property type="molecule type" value="Genomic_DNA"/>
</dbReference>
<dbReference type="Gene3D" id="2.40.160.200">
    <property type="entry name" value="LURP1-related"/>
    <property type="match status" value="1"/>
</dbReference>
<comment type="similarity">
    <text evidence="1">Belongs to the LOR family.</text>
</comment>
<comment type="caution">
    <text evidence="2">The sequence shown here is derived from an EMBL/GenBank/DDBJ whole genome shotgun (WGS) entry which is preliminary data.</text>
</comment>
<evidence type="ECO:0000313" key="3">
    <source>
        <dbReference type="Proteomes" id="UP001201812"/>
    </source>
</evidence>
<name>A0AAD4R3G8_9BILA</name>